<evidence type="ECO:0000313" key="2">
    <source>
        <dbReference type="Proteomes" id="UP000523087"/>
    </source>
</evidence>
<reference evidence="1 2" key="1">
    <citation type="submission" date="2020-07" db="EMBL/GenBank/DDBJ databases">
        <title>Genomic Encyclopedia of Type Strains, Phase IV (KMG-IV): sequencing the most valuable type-strain genomes for metagenomic binning, comparative biology and taxonomic classification.</title>
        <authorList>
            <person name="Goeker M."/>
        </authorList>
    </citation>
    <scope>NUCLEOTIDE SEQUENCE [LARGE SCALE GENOMIC DNA]</scope>
    <source>
        <strain evidence="1 2">DSM 15730</strain>
    </source>
</reference>
<sequence length="83" mass="9329">MEEDDSLFQIICSNEARSLSAAKRISVGTDYGKLQVLQDEDKKQAGPLYTKGSRLFCVQNVSKRTICSNWYGDSICYSIGFYS</sequence>
<organism evidence="1 2">
    <name type="scientific">Thermaerobacillus caldiproteolyticus</name>
    <dbReference type="NCBI Taxonomy" id="247480"/>
    <lineage>
        <taxon>Bacteria</taxon>
        <taxon>Bacillati</taxon>
        <taxon>Bacillota</taxon>
        <taxon>Bacilli</taxon>
        <taxon>Bacillales</taxon>
        <taxon>Anoxybacillaceae</taxon>
        <taxon>Thermaerobacillus</taxon>
    </lineage>
</organism>
<evidence type="ECO:0000313" key="1">
    <source>
        <dbReference type="EMBL" id="MBA2876181.1"/>
    </source>
</evidence>
<proteinExistence type="predicted"/>
<keyword evidence="2" id="KW-1185">Reference proteome</keyword>
<dbReference type="Proteomes" id="UP000523087">
    <property type="component" value="Unassembled WGS sequence"/>
</dbReference>
<dbReference type="EMBL" id="JACDUT010000010">
    <property type="protein sequence ID" value="MBA2876181.1"/>
    <property type="molecule type" value="Genomic_DNA"/>
</dbReference>
<protein>
    <submittedName>
        <fullName evidence="1">Uncharacterized protein</fullName>
    </submittedName>
</protein>
<gene>
    <name evidence="1" type="ORF">HNR31_002976</name>
</gene>
<comment type="caution">
    <text evidence="1">The sequence shown here is derived from an EMBL/GenBank/DDBJ whole genome shotgun (WGS) entry which is preliminary data.</text>
</comment>
<name>A0A7V9Z912_9BACL</name>
<dbReference type="AlphaFoldDB" id="A0A7V9Z912"/>
<accession>A0A7V9Z912</accession>